<feature type="domain" description="LYC1 C-terminal" evidence="1">
    <location>
        <begin position="204"/>
        <end position="388"/>
    </location>
</feature>
<dbReference type="InterPro" id="IPR053013">
    <property type="entry name" value="LAT"/>
</dbReference>
<dbReference type="Proteomes" id="UP000521943">
    <property type="component" value="Unassembled WGS sequence"/>
</dbReference>
<evidence type="ECO:0000313" key="3">
    <source>
        <dbReference type="Proteomes" id="UP000521943"/>
    </source>
</evidence>
<evidence type="ECO:0000259" key="1">
    <source>
        <dbReference type="Pfam" id="PF22998"/>
    </source>
</evidence>
<dbReference type="EMBL" id="JACGCI010000007">
    <property type="protein sequence ID" value="KAF6762784.1"/>
    <property type="molecule type" value="Genomic_DNA"/>
</dbReference>
<proteinExistence type="predicted"/>
<dbReference type="Pfam" id="PF22998">
    <property type="entry name" value="GNAT_LYC1-like"/>
    <property type="match status" value="1"/>
</dbReference>
<dbReference type="AlphaFoldDB" id="A0A8H6MEF7"/>
<sequence>MLDHLSLFPATKEQAVESRLRSYESWGRPYGVPIEGYLDRKNTMAGLEMAAEGRWTSWVLAPRDDPETLDFMCSCETLRREVIVYQKDNSDSTDLWKEEKIGYGVASVYTLPKNRGKGYARHMMRLLHWVLASPSAFPSPFPEAWGKAPAVPEGLGQGVVSVLYSDVGSQFYKACGPCPGADGWMAAPHIITTWSMETTLQESGPASTQDKWRLVGKDKLKEIIDGDSELIVEEAPTLESPDAQTAFTFLPRKGLAEYLYRKIDWYLDQMTVPPQQWGIESTAGYPGRNDFAIWTFELLPNSPKTLLITRLRCQKDALSEMLAQIAVYAKQIGIERIQIWNLPEGLKDEAGKTGAESAPAEEHLASVKWYGGEPSSVEYLHNEKFAWC</sequence>
<accession>A0A8H6MEF7</accession>
<dbReference type="OrthoDB" id="2020070at2759"/>
<dbReference type="InterPro" id="IPR055100">
    <property type="entry name" value="GNAT_LYC1-like"/>
</dbReference>
<dbReference type="PANTHER" id="PTHR34815:SF2">
    <property type="entry name" value="N-ACETYLTRANSFERASE DOMAIN-CONTAINING PROTEIN"/>
    <property type="match status" value="1"/>
</dbReference>
<name>A0A8H6MEF7_9AGAR</name>
<gene>
    <name evidence="2" type="ORF">DFP72DRAFT_876920</name>
</gene>
<dbReference type="PANTHER" id="PTHR34815">
    <property type="entry name" value="LYSINE ACETYLTRANSFERASE"/>
    <property type="match status" value="1"/>
</dbReference>
<reference evidence="2 3" key="1">
    <citation type="submission" date="2020-07" db="EMBL/GenBank/DDBJ databases">
        <title>Comparative genomics of pyrophilous fungi reveals a link between fire events and developmental genes.</title>
        <authorList>
            <consortium name="DOE Joint Genome Institute"/>
            <person name="Steindorff A.S."/>
            <person name="Carver A."/>
            <person name="Calhoun S."/>
            <person name="Stillman K."/>
            <person name="Liu H."/>
            <person name="Lipzen A."/>
            <person name="Pangilinan J."/>
            <person name="Labutti K."/>
            <person name="Bruns T.D."/>
            <person name="Grigoriev I.V."/>
        </authorList>
    </citation>
    <scope>NUCLEOTIDE SEQUENCE [LARGE SCALE GENOMIC DNA]</scope>
    <source>
        <strain evidence="2 3">CBS 144469</strain>
    </source>
</reference>
<protein>
    <recommendedName>
        <fullName evidence="1">LYC1 C-terminal domain-containing protein</fullName>
    </recommendedName>
</protein>
<keyword evidence="3" id="KW-1185">Reference proteome</keyword>
<evidence type="ECO:0000313" key="2">
    <source>
        <dbReference type="EMBL" id="KAF6762784.1"/>
    </source>
</evidence>
<organism evidence="2 3">
    <name type="scientific">Ephemerocybe angulata</name>
    <dbReference type="NCBI Taxonomy" id="980116"/>
    <lineage>
        <taxon>Eukaryota</taxon>
        <taxon>Fungi</taxon>
        <taxon>Dikarya</taxon>
        <taxon>Basidiomycota</taxon>
        <taxon>Agaricomycotina</taxon>
        <taxon>Agaricomycetes</taxon>
        <taxon>Agaricomycetidae</taxon>
        <taxon>Agaricales</taxon>
        <taxon>Agaricineae</taxon>
        <taxon>Psathyrellaceae</taxon>
        <taxon>Ephemerocybe</taxon>
    </lineage>
</organism>
<comment type="caution">
    <text evidence="2">The sequence shown here is derived from an EMBL/GenBank/DDBJ whole genome shotgun (WGS) entry which is preliminary data.</text>
</comment>